<dbReference type="EMBL" id="AP024483">
    <property type="protein sequence ID" value="BCS82875.1"/>
    <property type="molecule type" value="Genomic_DNA"/>
</dbReference>
<dbReference type="RefSeq" id="YP_010841483.1">
    <property type="nucleotide sequence ID" value="NC_079139.1"/>
</dbReference>
<dbReference type="GeneID" id="80558080"/>
<protein>
    <submittedName>
        <fullName evidence="1">Uncharacterized protein</fullName>
    </submittedName>
</protein>
<organism evidence="1 2">
    <name type="scientific">Cotonvirus japonicus</name>
    <dbReference type="NCBI Taxonomy" id="2811091"/>
    <lineage>
        <taxon>Viruses</taxon>
        <taxon>Varidnaviria</taxon>
        <taxon>Bamfordvirae</taxon>
        <taxon>Nucleocytoviricota</taxon>
        <taxon>Megaviricetes</taxon>
        <taxon>Imitervirales</taxon>
        <taxon>Mimiviridae</taxon>
        <taxon>Megamimivirinae</taxon>
        <taxon>Cotonvirus</taxon>
        <taxon>Cotonvirus japonicum</taxon>
    </lineage>
</organism>
<dbReference type="Proteomes" id="UP001321479">
    <property type="component" value="Segment"/>
</dbReference>
<evidence type="ECO:0000313" key="2">
    <source>
        <dbReference type="Proteomes" id="UP001321479"/>
    </source>
</evidence>
<reference evidence="1 2" key="1">
    <citation type="submission" date="2021-02" db="EMBL/GenBank/DDBJ databases">
        <title>Cotonvirus japonicus, which uses Golgi apparatus of host cells for its virion factory, phylogenetically links tailed tupanvirus and icosahedral mimivirus.</title>
        <authorList>
            <person name="Takahashi H."/>
            <person name="Fukaya S."/>
            <person name="Song C."/>
            <person name="Murata K."/>
            <person name="Takemura M."/>
        </authorList>
    </citation>
    <scope>NUCLEOTIDE SEQUENCE [LARGE SCALE GENOMIC DNA]</scope>
</reference>
<accession>A0ABM7NRT4</accession>
<keyword evidence="2" id="KW-1185">Reference proteome</keyword>
<name>A0ABM7NRT4_9VIRU</name>
<evidence type="ECO:0000313" key="1">
    <source>
        <dbReference type="EMBL" id="BCS82875.1"/>
    </source>
</evidence>
<proteinExistence type="predicted"/>
<sequence length="269" mass="31870">MNRSNTNRKKIADKLIDYLEARINCDNVLNYTSQYATDEDDNILIIDNFPVALNVVEYNDNQDYHSTQLSDKKDNTEIKKMYEIFDFMVESNYTGFEYFPYLYGVLDCHDSDRSRIYIYRENFEADITKLIASIDHPSDWYDVVFQIIMIDDYVKNISKYDYKPNVINFLYNKLSKPFYKEYTFGETKLNINHKYLIVLWDYESINTNPSETAKSNLDFLLEYINEKQSNIRVQPSNRIIKMINNIKNDPTNLSSIIIKYYGPTEPAVS</sequence>